<protein>
    <recommendedName>
        <fullName evidence="1">ER-bound oxygenase mpaB/mpaB'/Rubber oxygenase catalytic domain-containing protein</fullName>
    </recommendedName>
</protein>
<dbReference type="AlphaFoldDB" id="Q0VP47"/>
<dbReference type="RefSeq" id="WP_011588884.1">
    <property type="nucleotide sequence ID" value="NC_008260.1"/>
</dbReference>
<dbReference type="GO" id="GO:0016491">
    <property type="term" value="F:oxidoreductase activity"/>
    <property type="evidence" value="ECO:0007669"/>
    <property type="project" value="InterPro"/>
</dbReference>
<dbReference type="PANTHER" id="PTHR37539">
    <property type="entry name" value="SECRETED PROTEIN-RELATED"/>
    <property type="match status" value="1"/>
</dbReference>
<dbReference type="PANTHER" id="PTHR37539:SF1">
    <property type="entry name" value="ER-BOUND OXYGENASE MPAB_MPAB'_RUBBER OXYGENASE CATALYTIC DOMAIN-CONTAINING PROTEIN"/>
    <property type="match status" value="1"/>
</dbReference>
<dbReference type="Proteomes" id="UP000008871">
    <property type="component" value="Chromosome"/>
</dbReference>
<organism evidence="2 3">
    <name type="scientific">Alcanivorax borkumensis (strain ATCC 700651 / DSM 11573 / NCIMB 13689 / SK2)</name>
    <dbReference type="NCBI Taxonomy" id="393595"/>
    <lineage>
        <taxon>Bacteria</taxon>
        <taxon>Pseudomonadati</taxon>
        <taxon>Pseudomonadota</taxon>
        <taxon>Gammaproteobacteria</taxon>
        <taxon>Oceanospirillales</taxon>
        <taxon>Alcanivoracaceae</taxon>
        <taxon>Alcanivorax</taxon>
    </lineage>
</organism>
<dbReference type="HOGENOM" id="CLU_619307_0_0_6"/>
<dbReference type="Pfam" id="PF09995">
    <property type="entry name" value="MPAB_Lcp_cat"/>
    <property type="match status" value="1"/>
</dbReference>
<accession>Q0VP47</accession>
<evidence type="ECO:0000313" key="2">
    <source>
        <dbReference type="EMBL" id="CAL17051.1"/>
    </source>
</evidence>
<gene>
    <name evidence="2" type="ordered locus">ABO_1603</name>
</gene>
<dbReference type="eggNOG" id="ENOG502Z8BV">
    <property type="taxonomic scope" value="Bacteria"/>
</dbReference>
<reference evidence="2 3" key="1">
    <citation type="journal article" date="2006" name="Nat. Biotechnol.">
        <title>Genome sequence of the ubiquitous hydrocarbon-degrading marine bacterium Alcanivorax borkumensis.</title>
        <authorList>
            <person name="Schneiker S."/>
            <person name="Martins dos Santos V.A.P."/>
            <person name="Bartels D."/>
            <person name="Bekel T."/>
            <person name="Brecht M."/>
            <person name="Buhrmester J."/>
            <person name="Chernikova T.N."/>
            <person name="Denaro R."/>
            <person name="Ferrer M."/>
            <person name="Gertler C."/>
            <person name="Goesmann A."/>
            <person name="Golyshina O.V."/>
            <person name="Kaminski F."/>
            <person name="Khachane A.N."/>
            <person name="Lang S."/>
            <person name="Linke B."/>
            <person name="McHardy A.C."/>
            <person name="Meyer F."/>
            <person name="Nechitaylo T."/>
            <person name="Puehler A."/>
            <person name="Regenhardt D."/>
            <person name="Rupp O."/>
            <person name="Sabirova J.S."/>
            <person name="Selbitschka W."/>
            <person name="Yakimov M.M."/>
            <person name="Timmis K.N."/>
            <person name="Vorhoelter F.-J."/>
            <person name="Weidner S."/>
            <person name="Kaiser O."/>
            <person name="Golyshin P.N."/>
        </authorList>
    </citation>
    <scope>NUCLEOTIDE SEQUENCE [LARGE SCALE GENOMIC DNA]</scope>
    <source>
        <strain evidence="3">ATCC 700651 / DSM 11573 / NCIMB 13689 / SK2</strain>
    </source>
</reference>
<evidence type="ECO:0000259" key="1">
    <source>
        <dbReference type="Pfam" id="PF09995"/>
    </source>
</evidence>
<keyword evidence="3" id="KW-1185">Reference proteome</keyword>
<dbReference type="STRING" id="393595.ABO_1603"/>
<dbReference type="OrthoDB" id="6072815at2"/>
<dbReference type="KEGG" id="abo:ABO_1603"/>
<sequence length="451" mass="50606">MARSLEALWEKVHAQKSRIPSLYGDIDFDVTPERFTDDIKTRSALPESFSRKYRAGILADKEKVERARAYTLLGDTVSDAYAALMPQYGFRHLITMLKKACDEGLEAVDNAPQELIDFISAMESTPHWVDMDLVREGARLSRNQMANLAPYVIRGAFVATFMNKYSGLPMAITGTLANESVNQRINETASFFTTATLPGSLERFGPGFKAAAMVRLMHSMVRFNIIKRATIDKGGPWDPAVYGIPIPQVDQMPAGTMPAYLTAFRALRKGRKQFTANERAIVELSRYQCFLLGLPEELLPAEAPEIINTMLTYSGTLREGYDDETCGELTRATMSVYRGKNKKLLSKAHNLVERSFSKVFFTQAFLGRKDKSKAQEMGVEPHLIDYALFTVGNLLVLPRLIAYRTLQDIPVANKIADKILVKRIKELLVEYGHAEYTTDANQYAPTTQEIT</sequence>
<evidence type="ECO:0000313" key="3">
    <source>
        <dbReference type="Proteomes" id="UP000008871"/>
    </source>
</evidence>
<feature type="domain" description="ER-bound oxygenase mpaB/mpaB'/Rubber oxygenase catalytic" evidence="1">
    <location>
        <begin position="154"/>
        <end position="310"/>
    </location>
</feature>
<proteinExistence type="predicted"/>
<name>Q0VP47_ALCBS</name>
<dbReference type="InterPro" id="IPR018713">
    <property type="entry name" value="MPAB/Lcp_cat_dom"/>
</dbReference>
<dbReference type="InterPro" id="IPR037473">
    <property type="entry name" value="Lcp-like"/>
</dbReference>
<dbReference type="EMBL" id="AM286690">
    <property type="protein sequence ID" value="CAL17051.1"/>
    <property type="molecule type" value="Genomic_DNA"/>
</dbReference>